<evidence type="ECO:0000313" key="3">
    <source>
        <dbReference type="Proteomes" id="UP000308199"/>
    </source>
</evidence>
<reference evidence="2 3" key="1">
    <citation type="submission" date="2019-02" db="EMBL/GenBank/DDBJ databases">
        <title>Genome sequencing of the rare red list fungi Phellinidium pouzarii.</title>
        <authorList>
            <person name="Buettner E."/>
            <person name="Kellner H."/>
        </authorList>
    </citation>
    <scope>NUCLEOTIDE SEQUENCE [LARGE SCALE GENOMIC DNA]</scope>
    <source>
        <strain evidence="2 3">DSM 108285</strain>
    </source>
</reference>
<keyword evidence="3" id="KW-1185">Reference proteome</keyword>
<sequence length="287" mass="30193">MPSSPYHTAAHLQGASSSALTSSGRTYDAKLVQREMLRLGTLAHQLPSAALSTVHNSASAASAALASASAHILPTSNSTATVIPSVSSTIGHAHGGAASISMGMTGNDGAAWAQLHVHVLPLFNHEQLQPPIEDLNALVQRHIKAVVSFPSRALATLENDAAELINSGMITLNTKLTGVEDDKLVLLPLQTSEVLIGLYRTPKSHRPSSPTQESAQMVTSTPCSPIDVRTIALRAFRDKIIVPVAPRLEARLLAMFRREGPVVGSASNGSSLGTEATGYQPPRLQQM</sequence>
<dbReference type="GO" id="GO:0038203">
    <property type="term" value="P:TORC2 signaling"/>
    <property type="evidence" value="ECO:0007669"/>
    <property type="project" value="TreeGrafter"/>
</dbReference>
<feature type="region of interest" description="Disordered" evidence="1">
    <location>
        <begin position="262"/>
        <end position="287"/>
    </location>
</feature>
<evidence type="ECO:0000256" key="1">
    <source>
        <dbReference type="SAM" id="MobiDB-lite"/>
    </source>
</evidence>
<dbReference type="PANTHER" id="PTHR32428:SF2">
    <property type="entry name" value="TARGET OF RAPAMYCIN COMPLEX 2 SUBUNIT BIT61-RELATED"/>
    <property type="match status" value="1"/>
</dbReference>
<dbReference type="OrthoDB" id="2290221at2759"/>
<dbReference type="EMBL" id="SGPK01000870">
    <property type="protein sequence ID" value="THG96538.1"/>
    <property type="molecule type" value="Genomic_DNA"/>
</dbReference>
<dbReference type="GO" id="GO:0031932">
    <property type="term" value="C:TORC2 complex"/>
    <property type="evidence" value="ECO:0007669"/>
    <property type="project" value="TreeGrafter"/>
</dbReference>
<feature type="compositionally biased region" description="Polar residues" evidence="1">
    <location>
        <begin position="265"/>
        <end position="274"/>
    </location>
</feature>
<proteinExistence type="predicted"/>
<dbReference type="PANTHER" id="PTHR32428">
    <property type="entry name" value="TARGET OF RAPAMYCIN COMPLEX 2 SUBUNIT BIT61-RELATED"/>
    <property type="match status" value="1"/>
</dbReference>
<dbReference type="InterPro" id="IPR013745">
    <property type="entry name" value="Bit61/PRR5"/>
</dbReference>
<dbReference type="Proteomes" id="UP000308199">
    <property type="component" value="Unassembled WGS sequence"/>
</dbReference>
<gene>
    <name evidence="2" type="ORF">EW145_g7763</name>
</gene>
<accession>A0A4S4KEG1</accession>
<evidence type="ECO:0000313" key="2">
    <source>
        <dbReference type="EMBL" id="THG96538.1"/>
    </source>
</evidence>
<comment type="caution">
    <text evidence="2">The sequence shown here is derived from an EMBL/GenBank/DDBJ whole genome shotgun (WGS) entry which is preliminary data.</text>
</comment>
<feature type="compositionally biased region" description="Polar residues" evidence="1">
    <location>
        <begin position="207"/>
        <end position="221"/>
    </location>
</feature>
<feature type="region of interest" description="Disordered" evidence="1">
    <location>
        <begin position="201"/>
        <end position="221"/>
    </location>
</feature>
<organism evidence="2 3">
    <name type="scientific">Phellinidium pouzarii</name>
    <dbReference type="NCBI Taxonomy" id="167371"/>
    <lineage>
        <taxon>Eukaryota</taxon>
        <taxon>Fungi</taxon>
        <taxon>Dikarya</taxon>
        <taxon>Basidiomycota</taxon>
        <taxon>Agaricomycotina</taxon>
        <taxon>Agaricomycetes</taxon>
        <taxon>Hymenochaetales</taxon>
        <taxon>Hymenochaetaceae</taxon>
        <taxon>Phellinidium</taxon>
    </lineage>
</organism>
<name>A0A4S4KEG1_9AGAM</name>
<protein>
    <submittedName>
        <fullName evidence="2">Uncharacterized protein</fullName>
    </submittedName>
</protein>
<dbReference type="Pfam" id="PF08539">
    <property type="entry name" value="HbrB"/>
    <property type="match status" value="1"/>
</dbReference>
<dbReference type="AlphaFoldDB" id="A0A4S4KEG1"/>